<name>A0A5B9Q4V6_9BACT</name>
<dbReference type="AlphaFoldDB" id="A0A5B9Q4V6"/>
<evidence type="ECO:0000259" key="2">
    <source>
        <dbReference type="Pfam" id="PF07593"/>
    </source>
</evidence>
<dbReference type="Pfam" id="PF13517">
    <property type="entry name" value="FG-GAP_3"/>
    <property type="match status" value="3"/>
</dbReference>
<dbReference type="InterPro" id="IPR028994">
    <property type="entry name" value="Integrin_alpha_N"/>
</dbReference>
<gene>
    <name evidence="3" type="ORF">Pr1d_12790</name>
</gene>
<evidence type="ECO:0000313" key="4">
    <source>
        <dbReference type="Proteomes" id="UP000323917"/>
    </source>
</evidence>
<dbReference type="SUPFAM" id="SSF69318">
    <property type="entry name" value="Integrin alpha N-terminal domain"/>
    <property type="match status" value="2"/>
</dbReference>
<dbReference type="InterPro" id="IPR011519">
    <property type="entry name" value="UnbV_ASPIC"/>
</dbReference>
<proteinExistence type="predicted"/>
<dbReference type="EMBL" id="CP042913">
    <property type="protein sequence ID" value="QEG34007.1"/>
    <property type="molecule type" value="Genomic_DNA"/>
</dbReference>
<sequence>MERASGFFCECRVFSKSFEHLVILAWLVSYFPLDAGAVVFTDVTATAGINHLQATPASIQGLPGTFFMTGGVAAGDFDGDGRTDLLFTRLNATDIFYRNLGDGTFEPRTGTAGFSTATLTNGVVSGDIDNDGDLDLYMTTTNDTRNYLYLNDGAGFFTDAGIGSVAALANGTVRQGQGASFGDFDNDGYLDLVTGDWNNPVANSQSRLLRNLGASQPGQFEDVTSAAGIDVYRNAKTYRFAPRFVDLDRDGHLDLTFAADFETSQLFWNNGDGTYTDGTLPAGVGTDHNGMGTTFADYDGDGDLDWFITNITNAPEFPGPFGGFNRLYRNEGDRTFTDVTLEAGVRDSRWSWGTSFFDYDNDGDSDLIATNGYNGGGWIDDRTFLWRNENGVFTDVSDSLGITDTQQGRGLAHLDYDNDGDLDVVVVNNLDTPILYRNDGGNENHYLRIKPEGTLSNRDGIGTWITVTPDLYDPTTQLVWEIDGGSSFLSQNESTAHFGLGPNSETVDMVAIRWSSGIFQYLFDVAVDQTLHVVEAASEVSADFDGDGDVDQHDLSRWQSAYSIINSADADGNGITDGGDFLVWQRQFNPPAATLESNVAVPEPTSGTYFLLILIFNARICNRLLKSTQHEGELFRKPGADCWCLRGCRFAW</sequence>
<dbReference type="KEGG" id="bgok:Pr1d_12790"/>
<dbReference type="Proteomes" id="UP000323917">
    <property type="component" value="Chromosome"/>
</dbReference>
<dbReference type="InterPro" id="IPR027039">
    <property type="entry name" value="Crtac1"/>
</dbReference>
<feature type="domain" description="ASPIC/UnbV" evidence="2">
    <location>
        <begin position="460"/>
        <end position="531"/>
    </location>
</feature>
<dbReference type="InterPro" id="IPR013517">
    <property type="entry name" value="FG-GAP"/>
</dbReference>
<protein>
    <submittedName>
        <fullName evidence="3">FG-GAP repeat protein</fullName>
    </submittedName>
</protein>
<dbReference type="Pfam" id="PF07593">
    <property type="entry name" value="UnbV_ASPIC"/>
    <property type="match status" value="1"/>
</dbReference>
<keyword evidence="4" id="KW-1185">Reference proteome</keyword>
<evidence type="ECO:0000313" key="3">
    <source>
        <dbReference type="EMBL" id="QEG34007.1"/>
    </source>
</evidence>
<dbReference type="PANTHER" id="PTHR16026">
    <property type="entry name" value="CARTILAGE ACIDIC PROTEIN 1"/>
    <property type="match status" value="1"/>
</dbReference>
<reference evidence="3 4" key="1">
    <citation type="submission" date="2019-08" db="EMBL/GenBank/DDBJ databases">
        <title>Deep-cultivation of Planctomycetes and their phenomic and genomic characterization uncovers novel biology.</title>
        <authorList>
            <person name="Wiegand S."/>
            <person name="Jogler M."/>
            <person name="Boedeker C."/>
            <person name="Pinto D."/>
            <person name="Vollmers J."/>
            <person name="Rivas-Marin E."/>
            <person name="Kohn T."/>
            <person name="Peeters S.H."/>
            <person name="Heuer A."/>
            <person name="Rast P."/>
            <person name="Oberbeckmann S."/>
            <person name="Bunk B."/>
            <person name="Jeske O."/>
            <person name="Meyerdierks A."/>
            <person name="Storesund J.E."/>
            <person name="Kallscheuer N."/>
            <person name="Luecker S."/>
            <person name="Lage O.M."/>
            <person name="Pohl T."/>
            <person name="Merkel B.J."/>
            <person name="Hornburger P."/>
            <person name="Mueller R.-W."/>
            <person name="Bruemmer F."/>
            <person name="Labrenz M."/>
            <person name="Spormann A.M."/>
            <person name="Op den Camp H."/>
            <person name="Overmann J."/>
            <person name="Amann R."/>
            <person name="Jetten M.S.M."/>
            <person name="Mascher T."/>
            <person name="Medema M.H."/>
            <person name="Devos D.P."/>
            <person name="Kaster A.-K."/>
            <person name="Ovreas L."/>
            <person name="Rohde M."/>
            <person name="Galperin M.Y."/>
            <person name="Jogler C."/>
        </authorList>
    </citation>
    <scope>NUCLEOTIDE SEQUENCE [LARGE SCALE GENOMIC DNA]</scope>
    <source>
        <strain evidence="3 4">Pr1d</strain>
    </source>
</reference>
<accession>A0A5B9Q4V6</accession>
<dbReference type="PANTHER" id="PTHR16026:SF0">
    <property type="entry name" value="CARTILAGE ACIDIC PROTEIN 1"/>
    <property type="match status" value="1"/>
</dbReference>
<evidence type="ECO:0000256" key="1">
    <source>
        <dbReference type="ARBA" id="ARBA00022729"/>
    </source>
</evidence>
<keyword evidence="1" id="KW-0732">Signal</keyword>
<dbReference type="Gene3D" id="2.130.10.130">
    <property type="entry name" value="Integrin alpha, N-terminal"/>
    <property type="match status" value="2"/>
</dbReference>
<organism evidence="3 4">
    <name type="scientific">Bythopirellula goksoeyrii</name>
    <dbReference type="NCBI Taxonomy" id="1400387"/>
    <lineage>
        <taxon>Bacteria</taxon>
        <taxon>Pseudomonadati</taxon>
        <taxon>Planctomycetota</taxon>
        <taxon>Planctomycetia</taxon>
        <taxon>Pirellulales</taxon>
        <taxon>Lacipirellulaceae</taxon>
        <taxon>Bythopirellula</taxon>
    </lineage>
</organism>